<dbReference type="AlphaFoldDB" id="A0AAU7E078"/>
<dbReference type="Pfam" id="PF00462">
    <property type="entry name" value="Glutaredoxin"/>
    <property type="match status" value="1"/>
</dbReference>
<dbReference type="InterPro" id="IPR036249">
    <property type="entry name" value="Thioredoxin-like_sf"/>
</dbReference>
<organism evidence="3">
    <name type="scientific">Jonesiaceae bacterium BS-20</name>
    <dbReference type="NCBI Taxonomy" id="3120821"/>
    <lineage>
        <taxon>Bacteria</taxon>
        <taxon>Bacillati</taxon>
        <taxon>Actinomycetota</taxon>
        <taxon>Actinomycetes</taxon>
        <taxon>Micrococcales</taxon>
        <taxon>Jonesiaceae</taxon>
    </lineage>
</organism>
<dbReference type="GO" id="GO:0004523">
    <property type="term" value="F:RNA-DNA hybrid ribonuclease activity"/>
    <property type="evidence" value="ECO:0007669"/>
    <property type="project" value="InterPro"/>
</dbReference>
<evidence type="ECO:0000259" key="2">
    <source>
        <dbReference type="PROSITE" id="PS50879"/>
    </source>
</evidence>
<dbReference type="CDD" id="cd02976">
    <property type="entry name" value="NrdH"/>
    <property type="match status" value="1"/>
</dbReference>
<dbReference type="InterPro" id="IPR036397">
    <property type="entry name" value="RNaseH_sf"/>
</dbReference>
<sequence length="396" mass="43529">MILTGDLDVTKVEHHSPDVNVFELAARPVLDIIDDSIRQRFSTEVDLMVNLAIVSPILRMAMRELVRHNALFSIAPASDVISIEGNGLVATKLTEYQCQKYIHAGQVAVTGVPQPILVATDASQRNGRKHAGFAWVRHDGAFFTGMVEGMDIGDAELVAILAAVKAHRGAQCTLIVRSDSQYAIRLAQEAVQGHIAAPTRAGRSLQRSLMYMGDRPEVRFEWVKGHSGDVMNDTADRLAVMQRRNDEAGISGAENFKRLESVVQENLHDLANAIEDNYPTMKSPAHLPNTSSPERTVNHRHTKEQPMSANVITVYSKTPCVQCDATYRAMDAKGMEYNVVDITKDDKAMAMVQERGFQSAPVVIAQDEATGLEMAWSGFRPDAIADLEKQLQLVAA</sequence>
<dbReference type="EMBL" id="CP146203">
    <property type="protein sequence ID" value="XBH22947.1"/>
    <property type="molecule type" value="Genomic_DNA"/>
</dbReference>
<reference evidence="3" key="1">
    <citation type="submission" date="2024-02" db="EMBL/GenBank/DDBJ databases">
        <title>Tomenella chthoni gen. nov. sp. nov., a member of the family Jonesiaceae isolated from bat guano.</title>
        <authorList>
            <person name="Miller S.L."/>
            <person name="King J."/>
            <person name="Sankaranarayanan K."/>
            <person name="Lawson P.A."/>
        </authorList>
    </citation>
    <scope>NUCLEOTIDE SEQUENCE</scope>
    <source>
        <strain evidence="3">BS-20</strain>
    </source>
</reference>
<dbReference type="InterPro" id="IPR002109">
    <property type="entry name" value="Glutaredoxin"/>
</dbReference>
<dbReference type="Pfam" id="PF00075">
    <property type="entry name" value="RNase_H"/>
    <property type="match status" value="1"/>
</dbReference>
<dbReference type="PROSITE" id="PS51354">
    <property type="entry name" value="GLUTAREDOXIN_2"/>
    <property type="match status" value="1"/>
</dbReference>
<gene>
    <name evidence="3" type="ORF">V5R04_06970</name>
</gene>
<feature type="region of interest" description="Disordered" evidence="1">
    <location>
        <begin position="282"/>
        <end position="305"/>
    </location>
</feature>
<feature type="domain" description="RNase H type-1" evidence="2">
    <location>
        <begin position="112"/>
        <end position="244"/>
    </location>
</feature>
<dbReference type="GO" id="GO:0003676">
    <property type="term" value="F:nucleic acid binding"/>
    <property type="evidence" value="ECO:0007669"/>
    <property type="project" value="InterPro"/>
</dbReference>
<dbReference type="Gene3D" id="3.40.30.10">
    <property type="entry name" value="Glutaredoxin"/>
    <property type="match status" value="1"/>
</dbReference>
<proteinExistence type="predicted"/>
<dbReference type="SUPFAM" id="SSF52833">
    <property type="entry name" value="Thioredoxin-like"/>
    <property type="match status" value="1"/>
</dbReference>
<dbReference type="Gene3D" id="3.30.420.10">
    <property type="entry name" value="Ribonuclease H-like superfamily/Ribonuclease H"/>
    <property type="match status" value="1"/>
</dbReference>
<evidence type="ECO:0000313" key="3">
    <source>
        <dbReference type="EMBL" id="XBH22947.1"/>
    </source>
</evidence>
<name>A0AAU7E078_9MICO</name>
<protein>
    <submittedName>
        <fullName evidence="3">RNase H family protein</fullName>
    </submittedName>
</protein>
<dbReference type="SUPFAM" id="SSF53098">
    <property type="entry name" value="Ribonuclease H-like"/>
    <property type="match status" value="1"/>
</dbReference>
<dbReference type="PROSITE" id="PS50879">
    <property type="entry name" value="RNASE_H_1"/>
    <property type="match status" value="1"/>
</dbReference>
<accession>A0AAU7E078</accession>
<dbReference type="InterPro" id="IPR002156">
    <property type="entry name" value="RNaseH_domain"/>
</dbReference>
<evidence type="ECO:0000256" key="1">
    <source>
        <dbReference type="SAM" id="MobiDB-lite"/>
    </source>
</evidence>
<dbReference type="InterPro" id="IPR012337">
    <property type="entry name" value="RNaseH-like_sf"/>
</dbReference>